<dbReference type="Proteomes" id="UP001371456">
    <property type="component" value="Unassembled WGS sequence"/>
</dbReference>
<name>A0AAN8TPS4_SOLBU</name>
<dbReference type="AlphaFoldDB" id="A0AAN8TPS4"/>
<comment type="caution">
    <text evidence="2">The sequence shown here is derived from an EMBL/GenBank/DDBJ whole genome shotgun (WGS) entry which is preliminary data.</text>
</comment>
<reference evidence="2 3" key="1">
    <citation type="submission" date="2024-02" db="EMBL/GenBank/DDBJ databases">
        <title>de novo genome assembly of Solanum bulbocastanum strain 11H21.</title>
        <authorList>
            <person name="Hosaka A.J."/>
        </authorList>
    </citation>
    <scope>NUCLEOTIDE SEQUENCE [LARGE SCALE GENOMIC DNA]</scope>
    <source>
        <tissue evidence="2">Young leaves</tissue>
    </source>
</reference>
<evidence type="ECO:0000313" key="3">
    <source>
        <dbReference type="Proteomes" id="UP001371456"/>
    </source>
</evidence>
<gene>
    <name evidence="2" type="ORF">RDI58_011444</name>
</gene>
<proteinExistence type="predicted"/>
<keyword evidence="3" id="KW-1185">Reference proteome</keyword>
<evidence type="ECO:0000256" key="1">
    <source>
        <dbReference type="SAM" id="MobiDB-lite"/>
    </source>
</evidence>
<accession>A0AAN8TPS4</accession>
<evidence type="ECO:0000313" key="2">
    <source>
        <dbReference type="EMBL" id="KAK6792363.1"/>
    </source>
</evidence>
<feature type="region of interest" description="Disordered" evidence="1">
    <location>
        <begin position="1"/>
        <end position="45"/>
    </location>
</feature>
<protein>
    <submittedName>
        <fullName evidence="2">Uncharacterized protein</fullName>
    </submittedName>
</protein>
<sequence length="63" mass="7062">MNKMKNLTDPAGATPRPDPPLNNELVRTESQQSESQPKHSPKSIIANLQKTLRRTLRVPAMLD</sequence>
<organism evidence="2 3">
    <name type="scientific">Solanum bulbocastanum</name>
    <name type="common">Wild potato</name>
    <dbReference type="NCBI Taxonomy" id="147425"/>
    <lineage>
        <taxon>Eukaryota</taxon>
        <taxon>Viridiplantae</taxon>
        <taxon>Streptophyta</taxon>
        <taxon>Embryophyta</taxon>
        <taxon>Tracheophyta</taxon>
        <taxon>Spermatophyta</taxon>
        <taxon>Magnoliopsida</taxon>
        <taxon>eudicotyledons</taxon>
        <taxon>Gunneridae</taxon>
        <taxon>Pentapetalae</taxon>
        <taxon>asterids</taxon>
        <taxon>lamiids</taxon>
        <taxon>Solanales</taxon>
        <taxon>Solanaceae</taxon>
        <taxon>Solanoideae</taxon>
        <taxon>Solaneae</taxon>
        <taxon>Solanum</taxon>
    </lineage>
</organism>
<dbReference type="EMBL" id="JBANQN010000004">
    <property type="protein sequence ID" value="KAK6792363.1"/>
    <property type="molecule type" value="Genomic_DNA"/>
</dbReference>